<name>A0A067SA19_GALM3</name>
<dbReference type="GO" id="GO:0008270">
    <property type="term" value="F:zinc ion binding"/>
    <property type="evidence" value="ECO:0007669"/>
    <property type="project" value="UniProtKB-KW"/>
</dbReference>
<evidence type="ECO:0000313" key="4">
    <source>
        <dbReference type="EMBL" id="KDR66782.1"/>
    </source>
</evidence>
<keyword evidence="1" id="KW-0479">Metal-binding</keyword>
<evidence type="ECO:0000313" key="5">
    <source>
        <dbReference type="Proteomes" id="UP000027222"/>
    </source>
</evidence>
<dbReference type="PROSITE" id="PS50103">
    <property type="entry name" value="ZF_C3H1"/>
    <property type="match status" value="1"/>
</dbReference>
<dbReference type="InterPro" id="IPR000571">
    <property type="entry name" value="Znf_CCCH"/>
</dbReference>
<feature type="region of interest" description="Disordered" evidence="2">
    <location>
        <begin position="133"/>
        <end position="152"/>
    </location>
</feature>
<gene>
    <name evidence="4" type="ORF">GALMADRAFT_80425</name>
</gene>
<dbReference type="EMBL" id="KL142420">
    <property type="protein sequence ID" value="KDR66782.1"/>
    <property type="molecule type" value="Genomic_DNA"/>
</dbReference>
<keyword evidence="1" id="KW-0863">Zinc-finger</keyword>
<keyword evidence="1" id="KW-0862">Zinc</keyword>
<feature type="domain" description="C3H1-type" evidence="3">
    <location>
        <begin position="369"/>
        <end position="398"/>
    </location>
</feature>
<evidence type="ECO:0000256" key="2">
    <source>
        <dbReference type="SAM" id="MobiDB-lite"/>
    </source>
</evidence>
<keyword evidence="5" id="KW-1185">Reference proteome</keyword>
<feature type="region of interest" description="Disordered" evidence="2">
    <location>
        <begin position="403"/>
        <end position="428"/>
    </location>
</feature>
<evidence type="ECO:0000256" key="1">
    <source>
        <dbReference type="PROSITE-ProRule" id="PRU00723"/>
    </source>
</evidence>
<proteinExistence type="predicted"/>
<feature type="compositionally biased region" description="Polar residues" evidence="2">
    <location>
        <begin position="418"/>
        <end position="428"/>
    </location>
</feature>
<dbReference type="STRING" id="685588.A0A067SA19"/>
<protein>
    <recommendedName>
        <fullName evidence="3">C3H1-type domain-containing protein</fullName>
    </recommendedName>
</protein>
<dbReference type="Proteomes" id="UP000027222">
    <property type="component" value="Unassembled WGS sequence"/>
</dbReference>
<sequence>MRESTSQSHPKSLDIVKLLDSIVEDFRNKQFTKSQTIVRLSSTLCFSPEREEPEKAAALIQYLTAIDSIEKLSVEAAQRGLHAAAGLSEQPIVSNANVEQVLDPQDDTWKTGTKPNEESQAFIRSFVQSRKRRERSVSSDEEDAIEQVNDTGDTSNKKIRLFEKDMPWFDRESAARRSANPSCVKTREILTVFARDYNAVKQWIIIAHTAPCGFPPVEWENIIKGRPVSLDNVLSSLHHISPIKENIGRVGSTEISLGRTEPTRKVKTSGEWTSAWNATIKATMFAFPHREDELREYGDYMDREFSSKVVSAHRKLIIYDEAVRGEVGGGQRILLTDRSHFSYIYSAIVLPDGIESEFGNSATNSKGSKSQIDICRRYNSKAKCPNTASTCRYRHICGGCKQPGHSKPDCPSGEGKASQKSSSQISPL</sequence>
<dbReference type="HOGENOM" id="CLU_041692_0_0_1"/>
<evidence type="ECO:0000259" key="3">
    <source>
        <dbReference type="PROSITE" id="PS50103"/>
    </source>
</evidence>
<reference evidence="5" key="1">
    <citation type="journal article" date="2014" name="Proc. Natl. Acad. Sci. U.S.A.">
        <title>Extensive sampling of basidiomycete genomes demonstrates inadequacy of the white-rot/brown-rot paradigm for wood decay fungi.</title>
        <authorList>
            <person name="Riley R."/>
            <person name="Salamov A.A."/>
            <person name="Brown D.W."/>
            <person name="Nagy L.G."/>
            <person name="Floudas D."/>
            <person name="Held B.W."/>
            <person name="Levasseur A."/>
            <person name="Lombard V."/>
            <person name="Morin E."/>
            <person name="Otillar R."/>
            <person name="Lindquist E.A."/>
            <person name="Sun H."/>
            <person name="LaButti K.M."/>
            <person name="Schmutz J."/>
            <person name="Jabbour D."/>
            <person name="Luo H."/>
            <person name="Baker S.E."/>
            <person name="Pisabarro A.G."/>
            <person name="Walton J.D."/>
            <person name="Blanchette R.A."/>
            <person name="Henrissat B."/>
            <person name="Martin F."/>
            <person name="Cullen D."/>
            <person name="Hibbett D.S."/>
            <person name="Grigoriev I.V."/>
        </authorList>
    </citation>
    <scope>NUCLEOTIDE SEQUENCE [LARGE SCALE GENOMIC DNA]</scope>
    <source>
        <strain evidence="5">CBS 339.88</strain>
    </source>
</reference>
<dbReference type="OrthoDB" id="2355984at2759"/>
<accession>A0A067SA19</accession>
<organism evidence="4 5">
    <name type="scientific">Galerina marginata (strain CBS 339.88)</name>
    <dbReference type="NCBI Taxonomy" id="685588"/>
    <lineage>
        <taxon>Eukaryota</taxon>
        <taxon>Fungi</taxon>
        <taxon>Dikarya</taxon>
        <taxon>Basidiomycota</taxon>
        <taxon>Agaricomycotina</taxon>
        <taxon>Agaricomycetes</taxon>
        <taxon>Agaricomycetidae</taxon>
        <taxon>Agaricales</taxon>
        <taxon>Agaricineae</taxon>
        <taxon>Strophariaceae</taxon>
        <taxon>Galerina</taxon>
    </lineage>
</organism>
<feature type="zinc finger region" description="C3H1-type" evidence="1">
    <location>
        <begin position="369"/>
        <end position="398"/>
    </location>
</feature>
<dbReference type="AlphaFoldDB" id="A0A067SA19"/>